<reference evidence="3" key="1">
    <citation type="submission" date="2016-06" db="EMBL/GenBank/DDBJ databases">
        <title>Parallel loss of symbiosis genes in relatives of nitrogen-fixing non-legume Parasponia.</title>
        <authorList>
            <person name="Van Velzen R."/>
            <person name="Holmer R."/>
            <person name="Bu F."/>
            <person name="Rutten L."/>
            <person name="Van Zeijl A."/>
            <person name="Liu W."/>
            <person name="Santuari L."/>
            <person name="Cao Q."/>
            <person name="Sharma T."/>
            <person name="Shen D."/>
            <person name="Roswanjaya Y."/>
            <person name="Wardhani T."/>
            <person name="Kalhor M.S."/>
            <person name="Jansen J."/>
            <person name="Van den Hoogen J."/>
            <person name="Gungor B."/>
            <person name="Hartog M."/>
            <person name="Hontelez J."/>
            <person name="Verver J."/>
            <person name="Yang W.-C."/>
            <person name="Schijlen E."/>
            <person name="Repin R."/>
            <person name="Schilthuizen M."/>
            <person name="Schranz E."/>
            <person name="Heidstra R."/>
            <person name="Miyata K."/>
            <person name="Fedorova E."/>
            <person name="Kohlen W."/>
            <person name="Bisseling T."/>
            <person name="Smit S."/>
            <person name="Geurts R."/>
        </authorList>
    </citation>
    <scope>NUCLEOTIDE SEQUENCE [LARGE SCALE GENOMIC DNA]</scope>
    <source>
        <strain evidence="3">cv. WU1-14</strain>
    </source>
</reference>
<keyword evidence="3" id="KW-1185">Reference proteome</keyword>
<dbReference type="Proteomes" id="UP000237105">
    <property type="component" value="Unassembled WGS sequence"/>
</dbReference>
<proteinExistence type="predicted"/>
<comment type="caution">
    <text evidence="2">The sequence shown here is derived from an EMBL/GenBank/DDBJ whole genome shotgun (WGS) entry which is preliminary data.</text>
</comment>
<evidence type="ECO:0000256" key="1">
    <source>
        <dbReference type="SAM" id="MobiDB-lite"/>
    </source>
</evidence>
<name>A0A2P5C876_PARAD</name>
<gene>
    <name evidence="2" type="ORF">PanWU01x14_175260</name>
</gene>
<dbReference type="AlphaFoldDB" id="A0A2P5C876"/>
<organism evidence="2 3">
    <name type="scientific">Parasponia andersonii</name>
    <name type="common">Sponia andersonii</name>
    <dbReference type="NCBI Taxonomy" id="3476"/>
    <lineage>
        <taxon>Eukaryota</taxon>
        <taxon>Viridiplantae</taxon>
        <taxon>Streptophyta</taxon>
        <taxon>Embryophyta</taxon>
        <taxon>Tracheophyta</taxon>
        <taxon>Spermatophyta</taxon>
        <taxon>Magnoliopsida</taxon>
        <taxon>eudicotyledons</taxon>
        <taxon>Gunneridae</taxon>
        <taxon>Pentapetalae</taxon>
        <taxon>rosids</taxon>
        <taxon>fabids</taxon>
        <taxon>Rosales</taxon>
        <taxon>Cannabaceae</taxon>
        <taxon>Parasponia</taxon>
    </lineage>
</organism>
<protein>
    <submittedName>
        <fullName evidence="2">Uncharacterized protein</fullName>
    </submittedName>
</protein>
<feature type="non-terminal residue" evidence="2">
    <location>
        <position position="1"/>
    </location>
</feature>
<accession>A0A2P5C876</accession>
<dbReference type="EMBL" id="JXTB01000161">
    <property type="protein sequence ID" value="PON57262.1"/>
    <property type="molecule type" value="Genomic_DNA"/>
</dbReference>
<feature type="compositionally biased region" description="Basic and acidic residues" evidence="1">
    <location>
        <begin position="10"/>
        <end position="20"/>
    </location>
</feature>
<evidence type="ECO:0000313" key="2">
    <source>
        <dbReference type="EMBL" id="PON57262.1"/>
    </source>
</evidence>
<evidence type="ECO:0000313" key="3">
    <source>
        <dbReference type="Proteomes" id="UP000237105"/>
    </source>
</evidence>
<sequence>PKGPNNYGLKEIEKSRVGPSKLPDRAGLEFLSLAPRAKLSLGHAGRWPAY</sequence>
<feature type="region of interest" description="Disordered" evidence="1">
    <location>
        <begin position="1"/>
        <end position="20"/>
    </location>
</feature>